<organism evidence="7 8">
    <name type="scientific">Phenylobacterium zucineum (strain HLK1)</name>
    <dbReference type="NCBI Taxonomy" id="450851"/>
    <lineage>
        <taxon>Bacteria</taxon>
        <taxon>Pseudomonadati</taxon>
        <taxon>Pseudomonadota</taxon>
        <taxon>Alphaproteobacteria</taxon>
        <taxon>Caulobacterales</taxon>
        <taxon>Caulobacteraceae</taxon>
        <taxon>Phenylobacterium</taxon>
    </lineage>
</organism>
<keyword evidence="7" id="KW-0282">Flagellum</keyword>
<dbReference type="EMBL" id="CP000747">
    <property type="protein sequence ID" value="ACG77799.1"/>
    <property type="molecule type" value="Genomic_DNA"/>
</dbReference>
<comment type="similarity">
    <text evidence="1 4">Belongs to the bacterial flagellin family.</text>
</comment>
<dbReference type="Pfam" id="PF00669">
    <property type="entry name" value="Flagellin_N"/>
    <property type="match status" value="1"/>
</dbReference>
<dbReference type="KEGG" id="pzu:PHZ_c1385"/>
<keyword evidence="8" id="KW-1185">Reference proteome</keyword>
<evidence type="ECO:0000259" key="6">
    <source>
        <dbReference type="Pfam" id="PF00700"/>
    </source>
</evidence>
<dbReference type="Proteomes" id="UP000001868">
    <property type="component" value="Chromosome"/>
</dbReference>
<dbReference type="PRINTS" id="PR00207">
    <property type="entry name" value="FLAGELLIN"/>
</dbReference>
<evidence type="ECO:0000256" key="2">
    <source>
        <dbReference type="ARBA" id="ARBA00011829"/>
    </source>
</evidence>
<accession>B4R9N5</accession>
<dbReference type="PANTHER" id="PTHR42792">
    <property type="entry name" value="FLAGELLIN"/>
    <property type="match status" value="1"/>
</dbReference>
<dbReference type="InterPro" id="IPR001492">
    <property type="entry name" value="Flagellin"/>
</dbReference>
<dbReference type="eggNOG" id="COG1344">
    <property type="taxonomic scope" value="Bacteria"/>
</dbReference>
<comment type="subunit">
    <text evidence="2">In C.crescentus, the flagellar filament is composed of multiple flagellins of 29 kDa; 27 kDa and 25 kDa.</text>
</comment>
<dbReference type="GO" id="GO:0009288">
    <property type="term" value="C:bacterial-type flagellum"/>
    <property type="evidence" value="ECO:0007669"/>
    <property type="project" value="UniProtKB-SubCell"/>
</dbReference>
<keyword evidence="3 4" id="KW-0975">Bacterial flagellum</keyword>
<sequence length="282" mass="29146">MRRRTDLMPNSVNTNVGAMIALQNLNATNNELTTTQARINTGKRIASAKDNGAIWAIAQNQRASSQSLNAVRESLQRSISTVDVAISAGESVSDLLLQMKEKALAASDTSLDSNSLSALNDDFKALRDQLAKAVSNAEFNGVNMVSASGVTIAALANSNGTSKITVAAQNLALGGGNVTVAATASIATQSSAAAMISTINTSIQNVSSALSKLGTGSKSLSSHLEFVNKLQDSIDAGVGNLVDADLAKESARLQALQTKQQLGIQALSIANQSSSILLGLFR</sequence>
<dbReference type="InterPro" id="IPR046358">
    <property type="entry name" value="Flagellin_C"/>
</dbReference>
<feature type="domain" description="Flagellin C-terminal" evidence="6">
    <location>
        <begin position="197"/>
        <end position="280"/>
    </location>
</feature>
<dbReference type="STRING" id="450851.PHZ_c1385"/>
<dbReference type="HOGENOM" id="CLU_011142_1_0_5"/>
<dbReference type="GO" id="GO:0005198">
    <property type="term" value="F:structural molecule activity"/>
    <property type="evidence" value="ECO:0007669"/>
    <property type="project" value="UniProtKB-UniRule"/>
</dbReference>
<dbReference type="GO" id="GO:0005576">
    <property type="term" value="C:extracellular region"/>
    <property type="evidence" value="ECO:0007669"/>
    <property type="project" value="UniProtKB-SubCell"/>
</dbReference>
<evidence type="ECO:0000256" key="4">
    <source>
        <dbReference type="RuleBase" id="RU362073"/>
    </source>
</evidence>
<dbReference type="PANTHER" id="PTHR42792:SF2">
    <property type="entry name" value="FLAGELLIN"/>
    <property type="match status" value="1"/>
</dbReference>
<reference evidence="7 8" key="1">
    <citation type="journal article" date="2008" name="BMC Genomics">
        <title>Complete genome of Phenylobacterium zucineum - a novel facultative intracellular bacterium isolated from human erythroleukemia cell line K562.</title>
        <authorList>
            <person name="Luo Y."/>
            <person name="Xu X."/>
            <person name="Ding Z."/>
            <person name="Liu Z."/>
            <person name="Zhang B."/>
            <person name="Yan Z."/>
            <person name="Sun J."/>
            <person name="Hu S."/>
            <person name="Hu X."/>
        </authorList>
    </citation>
    <scope>NUCLEOTIDE SEQUENCE [LARGE SCALE GENOMIC DNA]</scope>
    <source>
        <strain evidence="7 8">HLK1</strain>
    </source>
</reference>
<dbReference type="AlphaFoldDB" id="B4R9N5"/>
<dbReference type="SUPFAM" id="SSF64518">
    <property type="entry name" value="Phase 1 flagellin"/>
    <property type="match status" value="1"/>
</dbReference>
<evidence type="ECO:0000256" key="3">
    <source>
        <dbReference type="ARBA" id="ARBA00023143"/>
    </source>
</evidence>
<evidence type="ECO:0000259" key="5">
    <source>
        <dbReference type="Pfam" id="PF00669"/>
    </source>
</evidence>
<feature type="domain" description="Flagellin N-terminal" evidence="5">
    <location>
        <begin position="12"/>
        <end position="147"/>
    </location>
</feature>
<protein>
    <recommendedName>
        <fullName evidence="4">Flagellin</fullName>
    </recommendedName>
</protein>
<evidence type="ECO:0000313" key="8">
    <source>
        <dbReference type="Proteomes" id="UP000001868"/>
    </source>
</evidence>
<keyword evidence="7" id="KW-0966">Cell projection</keyword>
<keyword evidence="7" id="KW-0969">Cilium</keyword>
<keyword evidence="4" id="KW-0964">Secreted</keyword>
<proteinExistence type="inferred from homology"/>
<gene>
    <name evidence="7" type="primary">fljM</name>
    <name evidence="7" type="ordered locus">PHZ_c1385</name>
</gene>
<dbReference type="InterPro" id="IPR001029">
    <property type="entry name" value="Flagellin_N"/>
</dbReference>
<dbReference type="Gene3D" id="1.20.1330.10">
    <property type="entry name" value="f41 fragment of flagellin, N-terminal domain"/>
    <property type="match status" value="1"/>
</dbReference>
<comment type="subcellular location">
    <subcellularLocation>
        <location evidence="4">Secreted</location>
    </subcellularLocation>
    <subcellularLocation>
        <location evidence="4">Bacterial flagellum</location>
    </subcellularLocation>
</comment>
<name>B4R9N5_PHEZH</name>
<evidence type="ECO:0000313" key="7">
    <source>
        <dbReference type="EMBL" id="ACG77799.1"/>
    </source>
</evidence>
<comment type="function">
    <text evidence="4">Flagellin is the subunit protein which polymerizes to form the filaments of bacterial flagella.</text>
</comment>
<evidence type="ECO:0000256" key="1">
    <source>
        <dbReference type="ARBA" id="ARBA00005709"/>
    </source>
</evidence>
<dbReference type="Pfam" id="PF00700">
    <property type="entry name" value="Flagellin_C"/>
    <property type="match status" value="1"/>
</dbReference>